<feature type="transmembrane region" description="Helical" evidence="1">
    <location>
        <begin position="35"/>
        <end position="55"/>
    </location>
</feature>
<keyword evidence="1" id="KW-1133">Transmembrane helix</keyword>
<feature type="transmembrane region" description="Helical" evidence="1">
    <location>
        <begin position="225"/>
        <end position="243"/>
    </location>
</feature>
<feature type="transmembrane region" description="Helical" evidence="1">
    <location>
        <begin position="140"/>
        <end position="163"/>
    </location>
</feature>
<dbReference type="GO" id="GO:0016747">
    <property type="term" value="F:acyltransferase activity, transferring groups other than amino-acyl groups"/>
    <property type="evidence" value="ECO:0007669"/>
    <property type="project" value="InterPro"/>
</dbReference>
<dbReference type="PANTHER" id="PTHR37312:SF1">
    <property type="entry name" value="MEMBRANE-BOUND ACYLTRANSFERASE YKRP-RELATED"/>
    <property type="match status" value="1"/>
</dbReference>
<reference evidence="3" key="1">
    <citation type="journal article" date="2014" name="Int. J. Syst. Evol. Microbiol.">
        <title>Complete genome sequence of Corynebacterium casei LMG S-19264T (=DSM 44701T), isolated from a smear-ripened cheese.</title>
        <authorList>
            <consortium name="US DOE Joint Genome Institute (JGI-PGF)"/>
            <person name="Walter F."/>
            <person name="Albersmeier A."/>
            <person name="Kalinowski J."/>
            <person name="Ruckert C."/>
        </authorList>
    </citation>
    <scope>NUCLEOTIDE SEQUENCE</scope>
    <source>
        <strain evidence="3">CGMCC 4.7398</strain>
    </source>
</reference>
<feature type="transmembrane region" description="Helical" evidence="1">
    <location>
        <begin position="170"/>
        <end position="189"/>
    </location>
</feature>
<feature type="transmembrane region" description="Helical" evidence="1">
    <location>
        <begin position="75"/>
        <end position="92"/>
    </location>
</feature>
<comment type="caution">
    <text evidence="3">The sequence shown here is derived from an EMBL/GenBank/DDBJ whole genome shotgun (WGS) entry which is preliminary data.</text>
</comment>
<dbReference type="AlphaFoldDB" id="A0A919G1V2"/>
<evidence type="ECO:0000313" key="4">
    <source>
        <dbReference type="Proteomes" id="UP000627369"/>
    </source>
</evidence>
<dbReference type="InterPro" id="IPR052734">
    <property type="entry name" value="Nod_factor_acetyltransferase"/>
</dbReference>
<feature type="transmembrane region" description="Helical" evidence="1">
    <location>
        <begin position="255"/>
        <end position="274"/>
    </location>
</feature>
<dbReference type="Proteomes" id="UP000627369">
    <property type="component" value="Unassembled WGS sequence"/>
</dbReference>
<proteinExistence type="predicted"/>
<feature type="transmembrane region" description="Helical" evidence="1">
    <location>
        <begin position="326"/>
        <end position="347"/>
    </location>
</feature>
<evidence type="ECO:0000256" key="1">
    <source>
        <dbReference type="SAM" id="Phobius"/>
    </source>
</evidence>
<accession>A0A919G1V2</accession>
<evidence type="ECO:0000313" key="3">
    <source>
        <dbReference type="EMBL" id="GHH76079.1"/>
    </source>
</evidence>
<reference evidence="3" key="2">
    <citation type="submission" date="2020-09" db="EMBL/GenBank/DDBJ databases">
        <authorList>
            <person name="Sun Q."/>
            <person name="Zhou Y."/>
        </authorList>
    </citation>
    <scope>NUCLEOTIDE SEQUENCE</scope>
    <source>
        <strain evidence="3">CGMCC 4.7398</strain>
    </source>
</reference>
<dbReference type="Pfam" id="PF01757">
    <property type="entry name" value="Acyl_transf_3"/>
    <property type="match status" value="1"/>
</dbReference>
<dbReference type="PANTHER" id="PTHR37312">
    <property type="entry name" value="MEMBRANE-BOUND ACYLTRANSFERASE YKRP-RELATED"/>
    <property type="match status" value="1"/>
</dbReference>
<feature type="transmembrane region" description="Helical" evidence="1">
    <location>
        <begin position="104"/>
        <end position="128"/>
    </location>
</feature>
<feature type="transmembrane region" description="Helical" evidence="1">
    <location>
        <begin position="295"/>
        <end position="314"/>
    </location>
</feature>
<gene>
    <name evidence="3" type="ORF">GCM10017772_33660</name>
</gene>
<feature type="transmembrane region" description="Helical" evidence="1">
    <location>
        <begin position="195"/>
        <end position="213"/>
    </location>
</feature>
<evidence type="ECO:0000259" key="2">
    <source>
        <dbReference type="Pfam" id="PF01757"/>
    </source>
</evidence>
<dbReference type="InterPro" id="IPR002656">
    <property type="entry name" value="Acyl_transf_3_dom"/>
</dbReference>
<keyword evidence="1" id="KW-0472">Membrane</keyword>
<dbReference type="EMBL" id="BNAS01000005">
    <property type="protein sequence ID" value="GHH76079.1"/>
    <property type="molecule type" value="Genomic_DNA"/>
</dbReference>
<protein>
    <recommendedName>
        <fullName evidence="2">Acyltransferase 3 domain-containing protein</fullName>
    </recommendedName>
</protein>
<sequence length="368" mass="40285">MLTPSGSPRHAGAPLRGRDAAVVQSTSARLAWPDAARGLAIGLVVLYHATNWTWITGYEVSVLRDVNETLRSLRMPLFFAVAGMFAAKWTTVPWSRLARGKLLLFAWVFVLWEPVSLVVRLVTGYYQVADADWGTLAHDLAWSLLIPRSELWFIWTLAAFFVIARALRRVPVPVQLVAAAGVSGWALAGWEPESIAWRGTAQFVLFFLGGLHLRPLLERFAERITWHWAVGALALWFGIQLAVRELGLADVPGFYLLANVAGVPAGVAVSALASRVPGARYLPRSLGLQWLGARTLPVFVTHTPVVHCLLYLLYSNAVWIPAPQSQWLPVALWVLAIAVGLGLGSLAPRIGARWLFAPPDRVTGSSAK</sequence>
<name>A0A919G1V2_9MICO</name>
<organism evidence="3 4">
    <name type="scientific">Promicromonospora soli</name>
    <dbReference type="NCBI Taxonomy" id="2035533"/>
    <lineage>
        <taxon>Bacteria</taxon>
        <taxon>Bacillati</taxon>
        <taxon>Actinomycetota</taxon>
        <taxon>Actinomycetes</taxon>
        <taxon>Micrococcales</taxon>
        <taxon>Promicromonosporaceae</taxon>
        <taxon>Promicromonospora</taxon>
    </lineage>
</organism>
<feature type="domain" description="Acyltransferase 3" evidence="2">
    <location>
        <begin position="31"/>
        <end position="343"/>
    </location>
</feature>
<keyword evidence="1" id="KW-0812">Transmembrane</keyword>
<dbReference type="RefSeq" id="WP_189670443.1">
    <property type="nucleotide sequence ID" value="NZ_BNAS01000005.1"/>
</dbReference>
<keyword evidence="4" id="KW-1185">Reference proteome</keyword>